<feature type="compositionally biased region" description="Polar residues" evidence="2">
    <location>
        <begin position="492"/>
        <end position="538"/>
    </location>
</feature>
<keyword evidence="1" id="KW-0863">Zinc-finger</keyword>
<proteinExistence type="predicted"/>
<evidence type="ECO:0000256" key="2">
    <source>
        <dbReference type="SAM" id="MobiDB-lite"/>
    </source>
</evidence>
<gene>
    <name evidence="4" type="ORF">GSMUA_145730.1</name>
</gene>
<dbReference type="PROSITE" id="PS50089">
    <property type="entry name" value="ZF_RING_2"/>
    <property type="match status" value="1"/>
</dbReference>
<feature type="region of interest" description="Disordered" evidence="2">
    <location>
        <begin position="186"/>
        <end position="217"/>
    </location>
</feature>
<dbReference type="EMBL" id="HG996469">
    <property type="protein sequence ID" value="CAG1844778.1"/>
    <property type="molecule type" value="Genomic_DNA"/>
</dbReference>
<evidence type="ECO:0000313" key="4">
    <source>
        <dbReference type="EMBL" id="CAG1844778.1"/>
    </source>
</evidence>
<keyword evidence="1" id="KW-0862">Zinc</keyword>
<feature type="region of interest" description="Disordered" evidence="2">
    <location>
        <begin position="76"/>
        <end position="146"/>
    </location>
</feature>
<evidence type="ECO:0000259" key="3">
    <source>
        <dbReference type="PROSITE" id="PS50089"/>
    </source>
</evidence>
<feature type="region of interest" description="Disordered" evidence="2">
    <location>
        <begin position="24"/>
        <end position="49"/>
    </location>
</feature>
<dbReference type="InterPro" id="IPR001841">
    <property type="entry name" value="Znf_RING"/>
</dbReference>
<feature type="compositionally biased region" description="Low complexity" evidence="2">
    <location>
        <begin position="244"/>
        <end position="257"/>
    </location>
</feature>
<dbReference type="GO" id="GO:0008270">
    <property type="term" value="F:zinc ion binding"/>
    <property type="evidence" value="ECO:0007669"/>
    <property type="project" value="UniProtKB-KW"/>
</dbReference>
<protein>
    <submittedName>
        <fullName evidence="4">(wild Malaysian banana) hypothetical protein</fullName>
    </submittedName>
</protein>
<feature type="compositionally biased region" description="Polar residues" evidence="2">
    <location>
        <begin position="100"/>
        <end position="110"/>
    </location>
</feature>
<organism evidence="4">
    <name type="scientific">Musa acuminata subsp. malaccensis</name>
    <name type="common">Wild banana</name>
    <name type="synonym">Musa malaccensis</name>
    <dbReference type="NCBI Taxonomy" id="214687"/>
    <lineage>
        <taxon>Eukaryota</taxon>
        <taxon>Viridiplantae</taxon>
        <taxon>Streptophyta</taxon>
        <taxon>Embryophyta</taxon>
        <taxon>Tracheophyta</taxon>
        <taxon>Spermatophyta</taxon>
        <taxon>Magnoliopsida</taxon>
        <taxon>Liliopsida</taxon>
        <taxon>Zingiberales</taxon>
        <taxon>Musaceae</taxon>
        <taxon>Musa</taxon>
    </lineage>
</organism>
<evidence type="ECO:0000256" key="1">
    <source>
        <dbReference type="PROSITE-ProRule" id="PRU00175"/>
    </source>
</evidence>
<feature type="compositionally biased region" description="Low complexity" evidence="2">
    <location>
        <begin position="307"/>
        <end position="317"/>
    </location>
</feature>
<feature type="compositionally biased region" description="Acidic residues" evidence="2">
    <location>
        <begin position="287"/>
        <end position="299"/>
    </location>
</feature>
<feature type="region of interest" description="Disordered" evidence="2">
    <location>
        <begin position="492"/>
        <end position="545"/>
    </location>
</feature>
<reference evidence="4" key="1">
    <citation type="submission" date="2021-03" db="EMBL/GenBank/DDBJ databases">
        <authorList>
            <consortium name="Genoscope - CEA"/>
            <person name="William W."/>
        </authorList>
    </citation>
    <scope>NUCLEOTIDE SEQUENCE</scope>
    <source>
        <strain evidence="4">Doubled-haploid Pahang</strain>
    </source>
</reference>
<keyword evidence="1" id="KW-0479">Metal-binding</keyword>
<dbReference type="PANTHER" id="PTHR47820:SF3">
    <property type="entry name" value="OS07G0499800 PROTEIN"/>
    <property type="match status" value="1"/>
</dbReference>
<feature type="region of interest" description="Disordered" evidence="2">
    <location>
        <begin position="237"/>
        <end position="368"/>
    </location>
</feature>
<accession>A0A8D7A9T9</accession>
<dbReference type="Pfam" id="PF13920">
    <property type="entry name" value="zf-C3HC4_3"/>
    <property type="match status" value="1"/>
</dbReference>
<dbReference type="InterPro" id="IPR013083">
    <property type="entry name" value="Znf_RING/FYVE/PHD"/>
</dbReference>
<sequence length="843" mass="92860">MCNSKIQSGHAMASAAVAEIDGRPVLQPASNTSNRIATPEAGRPLKKTFHKSISLPTSFTKHAARSDVVDPGTAILPKLSPPVSPKLKPAAKAAPKRSNDPNGLNTSTDKPSAKSRPAMMTRSKSSVGASQDDRGSPVTARKRQSQILDRWAARQAREMVTTIERQAHEAEISALTTVAQPVSARAASLLREASPEPSETCSGSAPASTSGAGDLPRSVRASSLIQMWRELEAEAGLTPKHRPASSGGNAENANAASTDEPSGVNSDGIENANAAPTDEPSAVNSDGVEDSDASGDWESDMTTTATSEPVNPPSSSNENDKGRVGSIVKMLSSGDRTRSSMAPLNHDTKPMRRENPVTTDKADSFCSTGSSSLRLRGLRGRREMEDLVARMEEERRKELAALADHQCVSRFAHRGRLQSMLRLRSLRRQVTEQDHLRAPARTLELDQSHNGATISFLRERFNQRGNHSGSRKPTPESSSSVQIQFAMDTEDSGYTCSTDQFTRDNNQYQGTVSPRDSESTPSRTNSPCSRSNDTQEASHSIDGSWDEQNVWMSNIDWQRPADSSLTNGWQGEATVEELESYPQQNASSWIDEGPSNSWRQWRVRRRPPCHDLFQNFSDNAEIRDLLERRRVSTSLESDFCDKMNQMLLSFLQRQGKQGFDENFAENDEDLPCWQQNGEYQNTEQEASVSSSLIPLQYHTLHHQESWQHNSFAHQSSNNVPDMEAMHKLRSDMAQIHDEISELRKLVKSCMEWQAKLQHSIKQDILDAIFQSTGSGSSLHNLGATSARKGGCYICSEMQVDSVFYRCGHMCTCYKCACELQWNSGKCPICGSPIMDVVRAFPNS</sequence>
<dbReference type="SUPFAM" id="SSF57850">
    <property type="entry name" value="RING/U-box"/>
    <property type="match status" value="1"/>
</dbReference>
<name>A0A8D7A9T9_MUSAM</name>
<feature type="compositionally biased region" description="Low complexity" evidence="2">
    <location>
        <begin position="202"/>
        <end position="213"/>
    </location>
</feature>
<feature type="compositionally biased region" description="Basic and acidic residues" evidence="2">
    <location>
        <begin position="346"/>
        <end position="363"/>
    </location>
</feature>
<dbReference type="CDD" id="cd16647">
    <property type="entry name" value="mRING-HC-C3HC5_NEU1"/>
    <property type="match status" value="1"/>
</dbReference>
<dbReference type="PANTHER" id="PTHR47820">
    <property type="entry name" value="BNAC05G24000D PROTEIN"/>
    <property type="match status" value="1"/>
</dbReference>
<dbReference type="AlphaFoldDB" id="A0A8D7A9T9"/>
<feature type="domain" description="RING-type" evidence="3">
    <location>
        <begin position="791"/>
        <end position="829"/>
    </location>
</feature>
<dbReference type="Gene3D" id="3.30.40.10">
    <property type="entry name" value="Zinc/RING finger domain, C3HC4 (zinc finger)"/>
    <property type="match status" value="1"/>
</dbReference>